<keyword evidence="2" id="KW-0472">Membrane</keyword>
<dbReference type="RefSeq" id="WP_002644675.1">
    <property type="nucleotide sequence ID" value="NZ_CP036341.1"/>
</dbReference>
<keyword evidence="4" id="KW-1185">Reference proteome</keyword>
<keyword evidence="2" id="KW-0812">Transmembrane</keyword>
<organism evidence="3 4">
    <name type="scientific">Gimesia maris</name>
    <dbReference type="NCBI Taxonomy" id="122"/>
    <lineage>
        <taxon>Bacteria</taxon>
        <taxon>Pseudomonadati</taxon>
        <taxon>Planctomycetota</taxon>
        <taxon>Planctomycetia</taxon>
        <taxon>Planctomycetales</taxon>
        <taxon>Planctomycetaceae</taxon>
        <taxon>Gimesia</taxon>
    </lineage>
</organism>
<feature type="region of interest" description="Disordered" evidence="1">
    <location>
        <begin position="219"/>
        <end position="248"/>
    </location>
</feature>
<accession>A0ABX5YV08</accession>
<proteinExistence type="predicted"/>
<reference evidence="3 4" key="1">
    <citation type="submission" date="2019-08" db="EMBL/GenBank/DDBJ databases">
        <title>Deep-cultivation of Planctomycetes and their phenomic and genomic characterization uncovers novel biology.</title>
        <authorList>
            <person name="Wiegand S."/>
            <person name="Jogler M."/>
            <person name="Boedeker C."/>
            <person name="Pinto D."/>
            <person name="Vollmers J."/>
            <person name="Rivas-Marin E."/>
            <person name="Kohn T."/>
            <person name="Peeters S.H."/>
            <person name="Heuer A."/>
            <person name="Rast P."/>
            <person name="Oberbeckmann S."/>
            <person name="Bunk B."/>
            <person name="Jeske O."/>
            <person name="Meyerdierks A."/>
            <person name="Storesund J.E."/>
            <person name="Kallscheuer N."/>
            <person name="Luecker S."/>
            <person name="Lage O.M."/>
            <person name="Pohl T."/>
            <person name="Merkel B.J."/>
            <person name="Hornburger P."/>
            <person name="Mueller R.-W."/>
            <person name="Bruemmer F."/>
            <person name="Labrenz M."/>
            <person name="Spormann A.M."/>
            <person name="Op den Camp H."/>
            <person name="Overmann J."/>
            <person name="Amann R."/>
            <person name="Jetten M.S.M."/>
            <person name="Mascher T."/>
            <person name="Medema M.H."/>
            <person name="Devos D.P."/>
            <person name="Kaster A.-K."/>
            <person name="Ovreas L."/>
            <person name="Rohde M."/>
            <person name="Galperin M.Y."/>
            <person name="Jogler C."/>
        </authorList>
    </citation>
    <scope>NUCLEOTIDE SEQUENCE [LARGE SCALE GENOMIC DNA]</scope>
    <source>
        <strain evidence="3 4">DSM 8797</strain>
    </source>
</reference>
<dbReference type="PROSITE" id="PS00409">
    <property type="entry name" value="PROKAR_NTER_METHYL"/>
    <property type="match status" value="1"/>
</dbReference>
<evidence type="ECO:0008006" key="5">
    <source>
        <dbReference type="Google" id="ProtNLM"/>
    </source>
</evidence>
<dbReference type="InterPro" id="IPR012902">
    <property type="entry name" value="N_methyl_site"/>
</dbReference>
<feature type="transmembrane region" description="Helical" evidence="2">
    <location>
        <begin position="21"/>
        <end position="44"/>
    </location>
</feature>
<evidence type="ECO:0000313" key="3">
    <source>
        <dbReference type="EMBL" id="QEG19443.1"/>
    </source>
</evidence>
<dbReference type="Proteomes" id="UP000322887">
    <property type="component" value="Chromosome"/>
</dbReference>
<sequence>MKPKTSNRNQNRQSDRSSAAFHTGFTLIEMIVSVALVLLMMLMFTEIFQILSGSMTTQRGISENDQRERLLVTVLQADLDNRSFQYLLPFANNVSFTPTPDDPRNPAYHEEDRRGYFYISENDPNDDTDDFLQFTVSRFANPDQRGTEDFYYGRATDLSDRTLDGGTLLRNHPNQPEADDGRIVADGASQSSAAEVCYFLRGSNLYRRIMLIREPLSLSGTQNTQPISSDSSDSPFFQRSASTPNPLYGESVTTDDNFWRDFDFSAYIDNSGFIYARFHDLNDLNNNDTTVLFPLGIPKYRFGFNHDDTLGGLSREFVPNAADSNLQLFMGRFTHEETSHRHFNYPHNSMHSSIGGGGNPMDPAGPSLLLNPEDRVVDLLRNGPRRSEDLVLSNVRSFDIKVFDDGAQDFVDIGGSTAVRFATGAKQNVDHGNNVWKNVFDTWHINAESAGGDGDPPYPMLSDPAVLEYLPQTPVYDVATQSPVPRASPLSAIRILIRYEDPTSGQVRQMTLIHPLRNKSDE</sequence>
<evidence type="ECO:0000256" key="1">
    <source>
        <dbReference type="SAM" id="MobiDB-lite"/>
    </source>
</evidence>
<gene>
    <name evidence="3" type="ORF">GmarT_53430</name>
</gene>
<protein>
    <recommendedName>
        <fullName evidence="5">Prepilin-type N-terminal cleavage/methylation domain-containing protein</fullName>
    </recommendedName>
</protein>
<evidence type="ECO:0000256" key="2">
    <source>
        <dbReference type="SAM" id="Phobius"/>
    </source>
</evidence>
<keyword evidence="2" id="KW-1133">Transmembrane helix</keyword>
<dbReference type="GeneID" id="98649775"/>
<evidence type="ECO:0000313" key="4">
    <source>
        <dbReference type="Proteomes" id="UP000322887"/>
    </source>
</evidence>
<dbReference type="NCBIfam" id="TIGR02532">
    <property type="entry name" value="IV_pilin_GFxxxE"/>
    <property type="match status" value="1"/>
</dbReference>
<feature type="compositionally biased region" description="Polar residues" evidence="1">
    <location>
        <begin position="235"/>
        <end position="248"/>
    </location>
</feature>
<dbReference type="EMBL" id="CP042910">
    <property type="protein sequence ID" value="QEG19443.1"/>
    <property type="molecule type" value="Genomic_DNA"/>
</dbReference>
<name>A0ABX5YV08_9PLAN</name>